<dbReference type="InterPro" id="IPR024712">
    <property type="entry name" value="Catalase_clade2"/>
</dbReference>
<evidence type="ECO:0000256" key="7">
    <source>
        <dbReference type="ARBA" id="ARBA00023002"/>
    </source>
</evidence>
<dbReference type="SUPFAM" id="SSF56634">
    <property type="entry name" value="Heme-dependent catalase-like"/>
    <property type="match status" value="1"/>
</dbReference>
<feature type="active site" evidence="11">
    <location>
        <position position="135"/>
    </location>
</feature>
<dbReference type="PROSITE" id="PS51402">
    <property type="entry name" value="CATALASE_3"/>
    <property type="match status" value="1"/>
</dbReference>
<dbReference type="SMART" id="SM01060">
    <property type="entry name" value="Catalase"/>
    <property type="match status" value="1"/>
</dbReference>
<dbReference type="GO" id="GO:0020037">
    <property type="term" value="F:heme binding"/>
    <property type="evidence" value="ECO:0007669"/>
    <property type="project" value="UniProtKB-UniRule"/>
</dbReference>
<comment type="cofactor">
    <cofactor evidence="1 10 12">
        <name>heme</name>
        <dbReference type="ChEBI" id="CHEBI:30413"/>
    </cofactor>
</comment>
<gene>
    <name evidence="17" type="ORF">RMSM_07326</name>
</gene>
<keyword evidence="18" id="KW-1185">Reference proteome</keyword>
<feature type="binding site" description="axial binding residue" evidence="12">
    <location>
        <position position="422"/>
    </location>
    <ligand>
        <name>heme</name>
        <dbReference type="ChEBI" id="CHEBI:30413"/>
    </ligand>
    <ligandPart>
        <name>Fe</name>
        <dbReference type="ChEBI" id="CHEBI:18248"/>
    </ligandPart>
</feature>
<keyword evidence="6 10" id="KW-0479">Metal-binding</keyword>
<dbReference type="PROSITE" id="PS00438">
    <property type="entry name" value="CATALASE_2"/>
    <property type="match status" value="1"/>
</dbReference>
<keyword evidence="7 10" id="KW-0560">Oxidoreductase</keyword>
<keyword evidence="9 10" id="KW-0376">Hydrogen peroxide</keyword>
<dbReference type="InterPro" id="IPR024708">
    <property type="entry name" value="Catalase_AS"/>
</dbReference>
<evidence type="ECO:0000256" key="14">
    <source>
        <dbReference type="RuleBase" id="RU000498"/>
    </source>
</evidence>
<evidence type="ECO:0000256" key="11">
    <source>
        <dbReference type="PIRSR" id="PIRSR038927-1"/>
    </source>
</evidence>
<dbReference type="InterPro" id="IPR041399">
    <property type="entry name" value="Catalase_large_C"/>
</dbReference>
<dbReference type="CDD" id="cd03132">
    <property type="entry name" value="GATase1_catalase"/>
    <property type="match status" value="1"/>
</dbReference>
<protein>
    <recommendedName>
        <fullName evidence="3 10">Catalase</fullName>
        <ecNumber evidence="3 10">1.11.1.6</ecNumber>
    </recommendedName>
</protein>
<proteinExistence type="inferred from homology"/>
<evidence type="ECO:0000256" key="1">
    <source>
        <dbReference type="ARBA" id="ARBA00001971"/>
    </source>
</evidence>
<evidence type="ECO:0000256" key="10">
    <source>
        <dbReference type="PIRNR" id="PIRNR038927"/>
    </source>
</evidence>
<dbReference type="PATRIC" id="fig|1265738.3.peg.7308"/>
<dbReference type="Gene3D" id="2.40.180.10">
    <property type="entry name" value="Catalase core domain"/>
    <property type="match status" value="1"/>
</dbReference>
<keyword evidence="8 10" id="KW-0408">Iron</keyword>
<feature type="binding site" evidence="13">
    <location>
        <position position="132"/>
    </location>
    <ligand>
        <name>heme</name>
        <dbReference type="ChEBI" id="CHEBI:30413"/>
    </ligand>
</feature>
<sequence>MVRAIRVRQPLPFSTARFRRLVISQPARPFGMLRNAAVRFAQTIPILPAANFERSQSMAKQNQSNGKTQVGHGGEPHQTVAGDGVRLTTNQGLVIADDQNTLTAGERGPQLLEDHIMREKITHFDHERIPERVVHARGYAAHGYFQSYKSHAGLTKAGFLQDPSVQTPVFCRFSTVAGRAGSFDTARDVRGFSVKFYTDQGNYDLVGNNIPVFFIQDAIKFPDLIHSVKPAPDRDFPQAQSAHDTFWDFVSLNSEAMHMLMWIMSDRAIPRSFRMMEGFGVHTFRMINKKGESKFVKFHWRPKLGTFSLIWDEAVKIGGADPDFHRRDLWSAIEAKDFPEWELSVQAFSEEQAAEFDFDVLDPTKLIPEELVPLTPLGKMVLNRNVDNFFAETEQVAFCPSHVVPGIDFSNDPLLQGRLFSYLDTQLSRLGSPNFHQIPVNKPKCPFANFQRDGHMQTEIPTGRVANEPNSLDDGQPREDPKTGFHTFAAEESGQKLRIRPESFADYYTQARLFWKSMTEPEQRHIVGGFAFELGKCNEIKIRTRMLGHLKNVDKKLAEQVASALGMKGQGDTIKPRVSVGDPDPSKPLSQYAAAPKSLSGKKIGLLITAGVDDKLLTAIREAAHAEGAMLSIVAPHAGEIETSGGKKVMPEHFLAGAPSVLFDCVIVAPASADALAQQADAVDWIRNAFAHLKVIGYTEAATGLFDKASVALDADDGIVDISDAKLDKFVEQAKQYRVWEREPKVR</sequence>
<dbReference type="EC" id="1.11.1.6" evidence="3 10"/>
<evidence type="ECO:0000313" key="17">
    <source>
        <dbReference type="EMBL" id="EMI15755.1"/>
    </source>
</evidence>
<dbReference type="InterPro" id="IPR011614">
    <property type="entry name" value="Catalase_core"/>
</dbReference>
<dbReference type="GO" id="GO:0042744">
    <property type="term" value="P:hydrogen peroxide catabolic process"/>
    <property type="evidence" value="ECO:0007669"/>
    <property type="project" value="UniProtKB-UniRule"/>
</dbReference>
<comment type="catalytic activity">
    <reaction evidence="10 14">
        <text>2 H2O2 = O2 + 2 H2O</text>
        <dbReference type="Rhea" id="RHEA:20309"/>
        <dbReference type="ChEBI" id="CHEBI:15377"/>
        <dbReference type="ChEBI" id="CHEBI:15379"/>
        <dbReference type="ChEBI" id="CHEBI:16240"/>
        <dbReference type="EC" id="1.11.1.6"/>
    </reaction>
</comment>
<keyword evidence="5 10" id="KW-0349">Heme</keyword>
<feature type="binding site" evidence="13">
    <location>
        <position position="429"/>
    </location>
    <ligand>
        <name>heme</name>
        <dbReference type="ChEBI" id="CHEBI:30413"/>
    </ligand>
</feature>
<dbReference type="EMBL" id="ANOG01001043">
    <property type="protein sequence ID" value="EMI15755.1"/>
    <property type="molecule type" value="Genomic_DNA"/>
</dbReference>
<feature type="active site" evidence="11">
    <location>
        <position position="208"/>
    </location>
</feature>
<dbReference type="GO" id="GO:0006979">
    <property type="term" value="P:response to oxidative stress"/>
    <property type="evidence" value="ECO:0007669"/>
    <property type="project" value="InterPro"/>
</dbReference>
<dbReference type="PANTHER" id="PTHR42821">
    <property type="entry name" value="CATALASE"/>
    <property type="match status" value="1"/>
</dbReference>
<dbReference type="AlphaFoldDB" id="M5R8P4"/>
<comment type="function">
    <text evidence="10">Decomposes hydrogen peroxide into water and oxygen; serves to protect cells from the toxic effects of hydrogen peroxide.</text>
</comment>
<dbReference type="Pfam" id="PF00199">
    <property type="entry name" value="Catalase"/>
    <property type="match status" value="1"/>
</dbReference>
<dbReference type="PROSITE" id="PS00437">
    <property type="entry name" value="CATALASE_1"/>
    <property type="match status" value="1"/>
</dbReference>
<dbReference type="InterPro" id="IPR020835">
    <property type="entry name" value="Catalase_sf"/>
</dbReference>
<dbReference type="InterPro" id="IPR043156">
    <property type="entry name" value="Catalase_clade2_helical"/>
</dbReference>
<dbReference type="GO" id="GO:0004096">
    <property type="term" value="F:catalase activity"/>
    <property type="evidence" value="ECO:0007669"/>
    <property type="project" value="UniProtKB-UniRule"/>
</dbReference>
<evidence type="ECO:0000256" key="13">
    <source>
        <dbReference type="PIRSR" id="PIRSR038927-3"/>
    </source>
</evidence>
<accession>M5R8P4</accession>
<evidence type="ECO:0000256" key="6">
    <source>
        <dbReference type="ARBA" id="ARBA00022723"/>
    </source>
</evidence>
<dbReference type="Gene3D" id="3.40.50.880">
    <property type="match status" value="1"/>
</dbReference>
<name>M5R8P4_9BACT</name>
<dbReference type="PIRSF" id="PIRSF038927">
    <property type="entry name" value="Catalase_clade2"/>
    <property type="match status" value="1"/>
</dbReference>
<feature type="region of interest" description="Disordered" evidence="15">
    <location>
        <begin position="55"/>
        <end position="82"/>
    </location>
</feature>
<keyword evidence="4 10" id="KW-0575">Peroxidase</keyword>
<dbReference type="PANTHER" id="PTHR42821:SF1">
    <property type="entry name" value="CATALASE-B"/>
    <property type="match status" value="1"/>
</dbReference>
<dbReference type="GO" id="GO:0046872">
    <property type="term" value="F:metal ion binding"/>
    <property type="evidence" value="ECO:0007669"/>
    <property type="project" value="UniProtKB-KW"/>
</dbReference>
<dbReference type="SUPFAM" id="SSF52317">
    <property type="entry name" value="Class I glutamine amidotransferase-like"/>
    <property type="match status" value="1"/>
</dbReference>
<dbReference type="Pfam" id="PF06628">
    <property type="entry name" value="Catalase-rel"/>
    <property type="match status" value="1"/>
</dbReference>
<evidence type="ECO:0000313" key="18">
    <source>
        <dbReference type="Proteomes" id="UP000011991"/>
    </source>
</evidence>
<evidence type="ECO:0000256" key="5">
    <source>
        <dbReference type="ARBA" id="ARBA00022617"/>
    </source>
</evidence>
<dbReference type="InterPro" id="IPR018028">
    <property type="entry name" value="Catalase"/>
</dbReference>
<evidence type="ECO:0000256" key="12">
    <source>
        <dbReference type="PIRSR" id="PIRSR038927-2"/>
    </source>
</evidence>
<dbReference type="Gene3D" id="1.20.1370.20">
    <property type="match status" value="1"/>
</dbReference>
<dbReference type="GO" id="GO:0005829">
    <property type="term" value="C:cytosol"/>
    <property type="evidence" value="ECO:0007669"/>
    <property type="project" value="TreeGrafter"/>
</dbReference>
<organism evidence="17 18">
    <name type="scientific">Rhodopirellula maiorica SM1</name>
    <dbReference type="NCBI Taxonomy" id="1265738"/>
    <lineage>
        <taxon>Bacteria</taxon>
        <taxon>Pseudomonadati</taxon>
        <taxon>Planctomycetota</taxon>
        <taxon>Planctomycetia</taxon>
        <taxon>Pirellulales</taxon>
        <taxon>Pirellulaceae</taxon>
        <taxon>Novipirellula</taxon>
    </lineage>
</organism>
<dbReference type="InterPro" id="IPR010582">
    <property type="entry name" value="Catalase_immune_responsive"/>
</dbReference>
<evidence type="ECO:0000256" key="9">
    <source>
        <dbReference type="ARBA" id="ARBA00023324"/>
    </source>
</evidence>
<feature type="binding site" evidence="13">
    <location>
        <position position="221"/>
    </location>
    <ligand>
        <name>heme</name>
        <dbReference type="ChEBI" id="CHEBI:30413"/>
    </ligand>
</feature>
<dbReference type="Pfam" id="PF18011">
    <property type="entry name" value="Catalase_C"/>
    <property type="match status" value="1"/>
</dbReference>
<evidence type="ECO:0000256" key="8">
    <source>
        <dbReference type="ARBA" id="ARBA00023004"/>
    </source>
</evidence>
<feature type="binding site" evidence="13">
    <location>
        <position position="172"/>
    </location>
    <ligand>
        <name>heme</name>
        <dbReference type="ChEBI" id="CHEBI:30413"/>
    </ligand>
</feature>
<comment type="similarity">
    <text evidence="2">Belongs to the catalase family. HPII subfamily.</text>
</comment>
<evidence type="ECO:0000256" key="3">
    <source>
        <dbReference type="ARBA" id="ARBA00012314"/>
    </source>
</evidence>
<feature type="binding site" evidence="13">
    <location>
        <position position="418"/>
    </location>
    <ligand>
        <name>heme</name>
        <dbReference type="ChEBI" id="CHEBI:30413"/>
    </ligand>
</feature>
<evidence type="ECO:0000259" key="16">
    <source>
        <dbReference type="SMART" id="SM01060"/>
    </source>
</evidence>
<evidence type="ECO:0000256" key="2">
    <source>
        <dbReference type="ARBA" id="ARBA00010660"/>
    </source>
</evidence>
<comment type="caution">
    <text evidence="17">The sequence shown here is derived from an EMBL/GenBank/DDBJ whole genome shotgun (WGS) entry which is preliminary data.</text>
</comment>
<dbReference type="Proteomes" id="UP000011991">
    <property type="component" value="Unassembled WGS sequence"/>
</dbReference>
<dbReference type="InterPro" id="IPR002226">
    <property type="entry name" value="Catalase_haem_BS"/>
</dbReference>
<dbReference type="InterPro" id="IPR029062">
    <property type="entry name" value="Class_I_gatase-like"/>
</dbReference>
<dbReference type="PRINTS" id="PR00067">
    <property type="entry name" value="CATALASE"/>
</dbReference>
<feature type="domain" description="Catalase core" evidence="16">
    <location>
        <begin position="88"/>
        <end position="476"/>
    </location>
</feature>
<evidence type="ECO:0000256" key="4">
    <source>
        <dbReference type="ARBA" id="ARBA00022559"/>
    </source>
</evidence>
<feature type="compositionally biased region" description="Polar residues" evidence="15">
    <location>
        <begin position="55"/>
        <end position="68"/>
    </location>
</feature>
<feature type="region of interest" description="Disordered" evidence="15">
    <location>
        <begin position="461"/>
        <end position="483"/>
    </location>
</feature>
<feature type="region of interest" description="Disordered" evidence="15">
    <location>
        <begin position="568"/>
        <end position="592"/>
    </location>
</feature>
<dbReference type="FunFam" id="2.40.180.10:FF:000003">
    <property type="entry name" value="Catalase"/>
    <property type="match status" value="1"/>
</dbReference>
<evidence type="ECO:0000256" key="15">
    <source>
        <dbReference type="SAM" id="MobiDB-lite"/>
    </source>
</evidence>
<reference evidence="17 18" key="1">
    <citation type="journal article" date="2013" name="Mar. Genomics">
        <title>Expression of sulfatases in Rhodopirellula baltica and the diversity of sulfatases in the genus Rhodopirellula.</title>
        <authorList>
            <person name="Wegner C.E."/>
            <person name="Richter-Heitmann T."/>
            <person name="Klindworth A."/>
            <person name="Klockow C."/>
            <person name="Richter M."/>
            <person name="Achstetter T."/>
            <person name="Glockner F.O."/>
            <person name="Harder J."/>
        </authorList>
    </citation>
    <scope>NUCLEOTIDE SEQUENCE [LARGE SCALE GENOMIC DNA]</scope>
    <source>
        <strain evidence="17 18">SM1</strain>
    </source>
</reference>